<organism evidence="2 3">
    <name type="scientific">Diplocloster agilis</name>
    <dbReference type="NCBI Taxonomy" id="2850323"/>
    <lineage>
        <taxon>Bacteria</taxon>
        <taxon>Bacillati</taxon>
        <taxon>Bacillota</taxon>
        <taxon>Clostridia</taxon>
        <taxon>Lachnospirales</taxon>
        <taxon>Lachnospiraceae</taxon>
        <taxon>Diplocloster</taxon>
    </lineage>
</organism>
<keyword evidence="3" id="KW-1185">Reference proteome</keyword>
<dbReference type="RefSeq" id="WP_238723446.1">
    <property type="nucleotide sequence ID" value="NZ_JAHQCW010000078.1"/>
</dbReference>
<sequence length="63" mass="7089">MVYDNLKEICKEKHITFQEIELLAELGAGCISRWKDGKVSPNIDTLKKVSDVVGIKLSDLVKE</sequence>
<comment type="caution">
    <text evidence="2">The sequence shown here is derived from an EMBL/GenBank/DDBJ whole genome shotgun (WGS) entry which is preliminary data.</text>
</comment>
<dbReference type="GO" id="GO:0003677">
    <property type="term" value="F:DNA binding"/>
    <property type="evidence" value="ECO:0007669"/>
    <property type="project" value="InterPro"/>
</dbReference>
<reference evidence="2" key="1">
    <citation type="submission" date="2021-06" db="EMBL/GenBank/DDBJ databases">
        <title>Description of novel taxa of the family Lachnospiraceae.</title>
        <authorList>
            <person name="Chaplin A.V."/>
            <person name="Sokolova S.R."/>
            <person name="Pikina A.P."/>
            <person name="Korzhanova M."/>
            <person name="Belova V."/>
            <person name="Korostin D."/>
            <person name="Efimov B.A."/>
        </authorList>
    </citation>
    <scope>NUCLEOTIDE SEQUENCE</scope>
    <source>
        <strain evidence="2">ASD5720</strain>
    </source>
</reference>
<dbReference type="EMBL" id="JAHQCW010000078">
    <property type="protein sequence ID" value="MBU9739705.1"/>
    <property type="molecule type" value="Genomic_DNA"/>
</dbReference>
<evidence type="ECO:0000313" key="3">
    <source>
        <dbReference type="Proteomes" id="UP000712157"/>
    </source>
</evidence>
<dbReference type="Proteomes" id="UP000712157">
    <property type="component" value="Unassembled WGS sequence"/>
</dbReference>
<dbReference type="InterPro" id="IPR001387">
    <property type="entry name" value="Cro/C1-type_HTH"/>
</dbReference>
<proteinExistence type="predicted"/>
<protein>
    <submittedName>
        <fullName evidence="2">Helix-turn-helix domain-containing protein</fullName>
    </submittedName>
</protein>
<gene>
    <name evidence="2" type="ORF">KTH89_24515</name>
</gene>
<dbReference type="Gene3D" id="1.10.260.40">
    <property type="entry name" value="lambda repressor-like DNA-binding domains"/>
    <property type="match status" value="1"/>
</dbReference>
<dbReference type="SUPFAM" id="SSF47413">
    <property type="entry name" value="lambda repressor-like DNA-binding domains"/>
    <property type="match status" value="1"/>
</dbReference>
<feature type="domain" description="HTH cro/C1-type" evidence="1">
    <location>
        <begin position="6"/>
        <end position="60"/>
    </location>
</feature>
<dbReference type="AlphaFoldDB" id="A0A949K5Q4"/>
<accession>A0A949K5Q4</accession>
<dbReference type="InterPro" id="IPR010982">
    <property type="entry name" value="Lambda_DNA-bd_dom_sf"/>
</dbReference>
<dbReference type="Pfam" id="PF13443">
    <property type="entry name" value="HTH_26"/>
    <property type="match status" value="1"/>
</dbReference>
<dbReference type="SMART" id="SM00530">
    <property type="entry name" value="HTH_XRE"/>
    <property type="match status" value="1"/>
</dbReference>
<evidence type="ECO:0000259" key="1">
    <source>
        <dbReference type="PROSITE" id="PS50943"/>
    </source>
</evidence>
<evidence type="ECO:0000313" key="2">
    <source>
        <dbReference type="EMBL" id="MBU9739705.1"/>
    </source>
</evidence>
<name>A0A949K5Q4_9FIRM</name>
<dbReference type="PROSITE" id="PS50943">
    <property type="entry name" value="HTH_CROC1"/>
    <property type="match status" value="1"/>
</dbReference>
<dbReference type="CDD" id="cd00093">
    <property type="entry name" value="HTH_XRE"/>
    <property type="match status" value="1"/>
</dbReference>